<accession>A0A418WUF3</accession>
<dbReference type="InterPro" id="IPR009752">
    <property type="entry name" value="Phage_Mu_GpJ"/>
</dbReference>
<protein>
    <submittedName>
        <fullName evidence="1">DUF1320 domain-containing protein</fullName>
    </submittedName>
</protein>
<dbReference type="EMBL" id="QYUK01000008">
    <property type="protein sequence ID" value="RJF94806.1"/>
    <property type="molecule type" value="Genomic_DNA"/>
</dbReference>
<gene>
    <name evidence="1" type="ORF">D3874_03040</name>
</gene>
<dbReference type="Pfam" id="PF07030">
    <property type="entry name" value="Phage_Mu_Gp36"/>
    <property type="match status" value="1"/>
</dbReference>
<evidence type="ECO:0000313" key="2">
    <source>
        <dbReference type="Proteomes" id="UP000284605"/>
    </source>
</evidence>
<keyword evidence="2" id="KW-1185">Reference proteome</keyword>
<dbReference type="RefSeq" id="WP_119776339.1">
    <property type="nucleotide sequence ID" value="NZ_QYUK01000008.1"/>
</dbReference>
<proteinExistence type="predicted"/>
<dbReference type="OrthoDB" id="9812088at2"/>
<reference evidence="1 2" key="1">
    <citation type="submission" date="2018-09" db="EMBL/GenBank/DDBJ databases">
        <authorList>
            <person name="Zhu H."/>
        </authorList>
    </citation>
    <scope>NUCLEOTIDE SEQUENCE [LARGE SCALE GENOMIC DNA]</scope>
    <source>
        <strain evidence="1 2">K1W22B-8</strain>
    </source>
</reference>
<dbReference type="AlphaFoldDB" id="A0A418WUF3"/>
<organism evidence="1 2">
    <name type="scientific">Oleomonas cavernae</name>
    <dbReference type="NCBI Taxonomy" id="2320859"/>
    <lineage>
        <taxon>Bacteria</taxon>
        <taxon>Pseudomonadati</taxon>
        <taxon>Pseudomonadota</taxon>
        <taxon>Alphaproteobacteria</taxon>
        <taxon>Acetobacterales</taxon>
        <taxon>Acetobacteraceae</taxon>
        <taxon>Oleomonas</taxon>
    </lineage>
</organism>
<name>A0A418WUF3_9PROT</name>
<evidence type="ECO:0000313" key="1">
    <source>
        <dbReference type="EMBL" id="RJF94806.1"/>
    </source>
</evidence>
<comment type="caution">
    <text evidence="1">The sequence shown here is derived from an EMBL/GenBank/DDBJ whole genome shotgun (WGS) entry which is preliminary data.</text>
</comment>
<dbReference type="Proteomes" id="UP000284605">
    <property type="component" value="Unassembled WGS sequence"/>
</dbReference>
<sequence>MSYATLDDLVERAGAAEILQIADRDNDDIADPAVIAAAIDTAGQTIDAYLAIRYLMPLSTVPSIVLKWAVSIARYHLHRDGAPDHVVRDYKDALAELRDAAAGRLLLPDLAGITPQAGTAGGVQYAGSDPVFTDANLEGFL</sequence>